<dbReference type="eggNOG" id="arCOG01622">
    <property type="taxonomic scope" value="Archaea"/>
</dbReference>
<dbReference type="GO" id="GO:0000166">
    <property type="term" value="F:nucleotide binding"/>
    <property type="evidence" value="ECO:0007669"/>
    <property type="project" value="InterPro"/>
</dbReference>
<proteinExistence type="predicted"/>
<protein>
    <submittedName>
        <fullName evidence="2">Oxidoreductase domain protein</fullName>
    </submittedName>
</protein>
<dbReference type="KEGG" id="nmr:Nmar_0170"/>
<dbReference type="InParanoid" id="A9A1U5"/>
<dbReference type="OrthoDB" id="386038at2157"/>
<accession>A9A1U5</accession>
<evidence type="ECO:0000313" key="3">
    <source>
        <dbReference type="Proteomes" id="UP000000792"/>
    </source>
</evidence>
<dbReference type="Pfam" id="PF01408">
    <property type="entry name" value="GFO_IDH_MocA"/>
    <property type="match status" value="1"/>
</dbReference>
<dbReference type="SUPFAM" id="SSF51735">
    <property type="entry name" value="NAD(P)-binding Rossmann-fold domains"/>
    <property type="match status" value="1"/>
</dbReference>
<dbReference type="InterPro" id="IPR036291">
    <property type="entry name" value="NAD(P)-bd_dom_sf"/>
</dbReference>
<gene>
    <name evidence="2" type="ordered locus">Nmar_0170</name>
</gene>
<reference evidence="2 3" key="1">
    <citation type="journal article" date="2010" name="Proc. Natl. Acad. Sci. U.S.A.">
        <title>Nitrosopumilus maritimus genome reveals unique mechanisms for nitrification and autotrophy in globally distributed marine crenarchaea.</title>
        <authorList>
            <person name="Walker C.B."/>
            <person name="de la Torre J.R."/>
            <person name="Klotz M.G."/>
            <person name="Urakawa H."/>
            <person name="Pinel N."/>
            <person name="Arp D.J."/>
            <person name="Brochier-Armanet C."/>
            <person name="Chain P.S."/>
            <person name="Chan P.P."/>
            <person name="Gollabgir A."/>
            <person name="Hemp J."/>
            <person name="Hugler M."/>
            <person name="Karr E.A."/>
            <person name="Konneke M."/>
            <person name="Shin M."/>
            <person name="Lawton T.J."/>
            <person name="Lowe T."/>
            <person name="Martens-Habbena W."/>
            <person name="Sayavedra-Soto L.A."/>
            <person name="Lang D."/>
            <person name="Sievert S.M."/>
            <person name="Rosenzweig A.C."/>
            <person name="Manning G."/>
            <person name="Stahl D.A."/>
        </authorList>
    </citation>
    <scope>NUCLEOTIDE SEQUENCE [LARGE SCALE GENOMIC DNA]</scope>
    <source>
        <strain evidence="2 3">SCM1</strain>
    </source>
</reference>
<dbReference type="InterPro" id="IPR051450">
    <property type="entry name" value="Gfo/Idh/MocA_Oxidoreductases"/>
</dbReference>
<evidence type="ECO:0000259" key="1">
    <source>
        <dbReference type="Pfam" id="PF01408"/>
    </source>
</evidence>
<dbReference type="InterPro" id="IPR000683">
    <property type="entry name" value="Gfo/Idh/MocA-like_OxRdtase_N"/>
</dbReference>
<dbReference type="GeneID" id="5774717"/>
<dbReference type="STRING" id="436308.Nmar_0170"/>
<name>A9A1U5_NITMS</name>
<feature type="domain" description="Gfo/Idh/MocA-like oxidoreductase N-terminal" evidence="1">
    <location>
        <begin position="5"/>
        <end position="131"/>
    </location>
</feature>
<dbReference type="EMBL" id="CP000866">
    <property type="protein sequence ID" value="ABX12066.1"/>
    <property type="molecule type" value="Genomic_DNA"/>
</dbReference>
<evidence type="ECO:0000313" key="2">
    <source>
        <dbReference type="EMBL" id="ABX12066.1"/>
    </source>
</evidence>
<dbReference type="Proteomes" id="UP000000792">
    <property type="component" value="Chromosome"/>
</dbReference>
<dbReference type="EnsemblBacteria" id="ABX12066">
    <property type="protein sequence ID" value="ABX12066"/>
    <property type="gene ID" value="Nmar_0170"/>
</dbReference>
<sequence length="328" mass="38178">MIMKNIMVVGCGGVGSRHLQSLAKIDLPVNLYAVDPDENSLKNSKKLFDEIPQNHNIKQVNFLKEFPKDVLKFDLCIIATSSNVRLKVLKNVITNFTIKNLILEKVLFQSIEELDEADKIIDQKKINCWVNCYRREEKCWINIKKFFENNSNSKLYYGNADWSMCCNTIHIVDLAVWLFDSKVEQIENKDIENKIYTSKRDGFIEFNGILNGFLKNGTKLKLESNNKIPFENVEFEIVTDTRKLRVNEAKGEGFLSRKETNWIPEKFSFHIPYQSEKTHKIAKKILETEKCNLTTLKESVEIHKPILLSFLNHLNKISDKKYSYCPIT</sequence>
<dbReference type="Gene3D" id="3.40.50.720">
    <property type="entry name" value="NAD(P)-binding Rossmann-like Domain"/>
    <property type="match status" value="1"/>
</dbReference>
<dbReference type="PANTHER" id="PTHR43377">
    <property type="entry name" value="BILIVERDIN REDUCTASE A"/>
    <property type="match status" value="1"/>
</dbReference>
<organism evidence="2 3">
    <name type="scientific">Nitrosopumilus maritimus (strain SCM1)</name>
    <dbReference type="NCBI Taxonomy" id="436308"/>
    <lineage>
        <taxon>Archaea</taxon>
        <taxon>Nitrososphaerota</taxon>
        <taxon>Nitrososphaeria</taxon>
        <taxon>Nitrosopumilales</taxon>
        <taxon>Nitrosopumilaceae</taxon>
        <taxon>Nitrosopumilus</taxon>
    </lineage>
</organism>
<dbReference type="PANTHER" id="PTHR43377:SF1">
    <property type="entry name" value="BILIVERDIN REDUCTASE A"/>
    <property type="match status" value="1"/>
</dbReference>
<keyword evidence="3" id="KW-1185">Reference proteome</keyword>
<dbReference type="AlphaFoldDB" id="A9A1U5"/>
<dbReference type="RefSeq" id="WP_012214553.1">
    <property type="nucleotide sequence ID" value="NC_010085.1"/>
</dbReference>
<dbReference type="HOGENOM" id="CLU_846263_0_0_2"/>